<dbReference type="Pfam" id="PF26451">
    <property type="entry name" value="DUF8130"/>
    <property type="match status" value="1"/>
</dbReference>
<dbReference type="AlphaFoldDB" id="M0LMX1"/>
<dbReference type="STRING" id="1227454.C446_14134"/>
<sequence>MPGCLSDPADPSESADPATDDPATDDPDSDNEPPAFDATLSSPEYVLSVAGQHADEARSNQITAFADLQKPVADAVETAIADGEYETDEADDALLEGLFGLQYVERDGTVYDVEYEVPEHVVSGADVPESEVDHDRTISGMDDTIRVLGVDNQEIVSAVNTVLEPARGPDAEGGATGNDYRAPILDQHLDEFLEEYDYVAYPSDGEVGPEPEGYVELELAHEDPGPPYTVSATEVTEKQRYGRPVVDVGSYAEPAAATLRAAAERRPLYTDERPDGIGAALEGDAYVRIDDDVYDPTLETVDHDAVPIDLEITAVEPDDRTFTLELSADDEPVALFGDAPDPFGVLDAYPVADGDADATDGRAILWTDTYEDDGHVHVGEYDGGPTISVNDIGITTHLEPGDTVTETYELRPEWGFEGGRYRLEDALSVEWGGDLEGSDGSTDASAYPFAVSLSVPPFES</sequence>
<keyword evidence="4" id="KW-1185">Reference proteome</keyword>
<feature type="domain" description="DUF8130" evidence="2">
    <location>
        <begin position="289"/>
        <end position="426"/>
    </location>
</feature>
<evidence type="ECO:0000256" key="1">
    <source>
        <dbReference type="SAM" id="MobiDB-lite"/>
    </source>
</evidence>
<organism evidence="3 4">
    <name type="scientific">Halobiforma nitratireducens JCM 10879</name>
    <dbReference type="NCBI Taxonomy" id="1227454"/>
    <lineage>
        <taxon>Archaea</taxon>
        <taxon>Methanobacteriati</taxon>
        <taxon>Methanobacteriota</taxon>
        <taxon>Stenosarchaea group</taxon>
        <taxon>Halobacteria</taxon>
        <taxon>Halobacteriales</taxon>
        <taxon>Natrialbaceae</taxon>
        <taxon>Halobiforma</taxon>
    </lineage>
</organism>
<dbReference type="eggNOG" id="arCOG09074">
    <property type="taxonomic scope" value="Archaea"/>
</dbReference>
<dbReference type="RefSeq" id="WP_006673725.1">
    <property type="nucleotide sequence ID" value="NZ_AOMA01000142.1"/>
</dbReference>
<proteinExistence type="predicted"/>
<evidence type="ECO:0000313" key="3">
    <source>
        <dbReference type="EMBL" id="EMA33375.1"/>
    </source>
</evidence>
<feature type="region of interest" description="Disordered" evidence="1">
    <location>
        <begin position="1"/>
        <end position="42"/>
    </location>
</feature>
<accession>M0LMX1</accession>
<protein>
    <recommendedName>
        <fullName evidence="2">DUF8130 domain-containing protein</fullName>
    </recommendedName>
</protein>
<feature type="compositionally biased region" description="Low complexity" evidence="1">
    <location>
        <begin position="1"/>
        <end position="17"/>
    </location>
</feature>
<evidence type="ECO:0000259" key="2">
    <source>
        <dbReference type="Pfam" id="PF26451"/>
    </source>
</evidence>
<reference evidence="3 4" key="1">
    <citation type="journal article" date="2014" name="PLoS Genet.">
        <title>Phylogenetically driven sequencing of extremely halophilic archaea reveals strategies for static and dynamic osmo-response.</title>
        <authorList>
            <person name="Becker E.A."/>
            <person name="Seitzer P.M."/>
            <person name="Tritt A."/>
            <person name="Larsen D."/>
            <person name="Krusor M."/>
            <person name="Yao A.I."/>
            <person name="Wu D."/>
            <person name="Madern D."/>
            <person name="Eisen J.A."/>
            <person name="Darling A.E."/>
            <person name="Facciotti M.T."/>
        </authorList>
    </citation>
    <scope>NUCLEOTIDE SEQUENCE [LARGE SCALE GENOMIC DNA]</scope>
    <source>
        <strain evidence="3 4">JCM 10879</strain>
    </source>
</reference>
<dbReference type="Proteomes" id="UP000011607">
    <property type="component" value="Unassembled WGS sequence"/>
</dbReference>
<comment type="caution">
    <text evidence="3">The sequence shown here is derived from an EMBL/GenBank/DDBJ whole genome shotgun (WGS) entry which is preliminary data.</text>
</comment>
<dbReference type="InterPro" id="IPR058443">
    <property type="entry name" value="DUF8130"/>
</dbReference>
<dbReference type="EMBL" id="AOMA01000142">
    <property type="protein sequence ID" value="EMA33375.1"/>
    <property type="molecule type" value="Genomic_DNA"/>
</dbReference>
<dbReference type="PATRIC" id="fig|1227454.3.peg.2892"/>
<evidence type="ECO:0000313" key="4">
    <source>
        <dbReference type="Proteomes" id="UP000011607"/>
    </source>
</evidence>
<name>M0LMX1_9EURY</name>
<gene>
    <name evidence="3" type="ORF">C446_14134</name>
</gene>
<feature type="compositionally biased region" description="Acidic residues" evidence="1">
    <location>
        <begin position="18"/>
        <end position="31"/>
    </location>
</feature>